<dbReference type="EMBL" id="CP127526">
    <property type="protein sequence ID" value="XRI74031.1"/>
    <property type="molecule type" value="Genomic_DNA"/>
</dbReference>
<evidence type="ECO:0000313" key="1">
    <source>
        <dbReference type="EMBL" id="XRI74031.1"/>
    </source>
</evidence>
<protein>
    <submittedName>
        <fullName evidence="1">DUF2968 domain-containing protein</fullName>
    </submittedName>
</protein>
<dbReference type="Proteomes" id="UP001195965">
    <property type="component" value="Chromosome"/>
</dbReference>
<accession>A0ACD5HHR6</accession>
<organism evidence="1 2">
    <name type="scientific">Acidithiobacillus montserratensis</name>
    <dbReference type="NCBI Taxonomy" id="2729135"/>
    <lineage>
        <taxon>Bacteria</taxon>
        <taxon>Pseudomonadati</taxon>
        <taxon>Pseudomonadota</taxon>
        <taxon>Acidithiobacillia</taxon>
        <taxon>Acidithiobacillales</taxon>
        <taxon>Acidithiobacillaceae</taxon>
        <taxon>Acidithiobacillus</taxon>
    </lineage>
</organism>
<name>A0ACD5HHR6_9PROT</name>
<reference evidence="1 2" key="1">
    <citation type="journal article" date="2021" name="ISME J.">
        <title>Genomic evolution of the class Acidithiobacillia: deep-branching Proteobacteria living in extreme acidic conditions.</title>
        <authorList>
            <person name="Moya-Beltran A."/>
            <person name="Beard S."/>
            <person name="Rojas-Villalobos C."/>
            <person name="Issotta F."/>
            <person name="Gallardo Y."/>
            <person name="Ulloa R."/>
            <person name="Giaveno A."/>
            <person name="Degli Esposti M."/>
            <person name="Johnson D.B."/>
            <person name="Quatrini R."/>
        </authorList>
    </citation>
    <scope>NUCLEOTIDE SEQUENCE [LARGE SCALE GENOMIC DNA]</scope>
    <source>
        <strain evidence="1 2">GG1-14</strain>
    </source>
</reference>
<keyword evidence="2" id="KW-1185">Reference proteome</keyword>
<proteinExistence type="predicted"/>
<sequence>MRMPTKQPVVRILSITLGMLVGAGFATGAYADTTSTSAQADHSAALPSSAPAQAPALTEHVLHLIKSHQLVELRTIYNGPFAAAMFFNPQTLNYSVILLKHHDFWWVGETADGHKAEQLYTKLATQTIRLAAPDLAKIQLDARIAVAKRSLEAQQKREEELAQQISAQQKIVQAGTAAQSQLLQEAEALDAQRKSLEEQLTATNTAIAGLQSKAQAGPSMETFDSQVTPQQPTSESRPPLKSRIQIRATAHP</sequence>
<gene>
    <name evidence="1" type="ORF">HHS34_002240</name>
</gene>
<evidence type="ECO:0000313" key="2">
    <source>
        <dbReference type="Proteomes" id="UP001195965"/>
    </source>
</evidence>